<keyword evidence="4 7" id="KW-0812">Transmembrane</keyword>
<dbReference type="Pfam" id="PF00528">
    <property type="entry name" value="BPD_transp_1"/>
    <property type="match status" value="2"/>
</dbReference>
<feature type="domain" description="ABC transmembrane type-1" evidence="8">
    <location>
        <begin position="70"/>
        <end position="263"/>
    </location>
</feature>
<dbReference type="GeneID" id="97221931"/>
<feature type="transmembrane region" description="Helical" evidence="7">
    <location>
        <begin position="273"/>
        <end position="291"/>
    </location>
</feature>
<keyword evidence="3" id="KW-1003">Cell membrane</keyword>
<feature type="transmembrane region" description="Helical" evidence="7">
    <location>
        <begin position="331"/>
        <end position="351"/>
    </location>
</feature>
<dbReference type="InterPro" id="IPR035906">
    <property type="entry name" value="MetI-like_sf"/>
</dbReference>
<accession>A0ABW9GXD1</accession>
<comment type="subcellular location">
    <subcellularLocation>
        <location evidence="1 7">Cell membrane</location>
        <topology evidence="1 7">Multi-pass membrane protein</topology>
    </subcellularLocation>
</comment>
<proteinExistence type="inferred from homology"/>
<evidence type="ECO:0000256" key="2">
    <source>
        <dbReference type="ARBA" id="ARBA00022448"/>
    </source>
</evidence>
<comment type="caution">
    <text evidence="9">The sequence shown here is derived from an EMBL/GenBank/DDBJ whole genome shotgun (WGS) entry which is preliminary data.</text>
</comment>
<protein>
    <submittedName>
        <fullName evidence="9">Phosphonate ABC transporter, permease protein PhnE</fullName>
    </submittedName>
</protein>
<gene>
    <name evidence="9" type="primary">phnE</name>
    <name evidence="9" type="ORF">ACEUDJ_16845</name>
</gene>
<keyword evidence="10" id="KW-1185">Reference proteome</keyword>
<feature type="transmembrane region" description="Helical" evidence="7">
    <location>
        <begin position="479"/>
        <end position="498"/>
    </location>
</feature>
<evidence type="ECO:0000256" key="3">
    <source>
        <dbReference type="ARBA" id="ARBA00022475"/>
    </source>
</evidence>
<organism evidence="9 10">
    <name type="scientific">Aeromonas bivalvium</name>
    <dbReference type="NCBI Taxonomy" id="440079"/>
    <lineage>
        <taxon>Bacteria</taxon>
        <taxon>Pseudomonadati</taxon>
        <taxon>Pseudomonadota</taxon>
        <taxon>Gammaproteobacteria</taxon>
        <taxon>Aeromonadales</taxon>
        <taxon>Aeromonadaceae</taxon>
        <taxon>Aeromonas</taxon>
    </lineage>
</organism>
<keyword evidence="6 7" id="KW-0472">Membrane</keyword>
<dbReference type="SUPFAM" id="SSF161098">
    <property type="entry name" value="MetI-like"/>
    <property type="match status" value="2"/>
</dbReference>
<dbReference type="EMBL" id="JBGXBU010000009">
    <property type="protein sequence ID" value="MFM4894516.1"/>
    <property type="molecule type" value="Genomic_DNA"/>
</dbReference>
<feature type="transmembrane region" description="Helical" evidence="7">
    <location>
        <begin position="429"/>
        <end position="447"/>
    </location>
</feature>
<keyword evidence="5 7" id="KW-1133">Transmembrane helix</keyword>
<evidence type="ECO:0000256" key="4">
    <source>
        <dbReference type="ARBA" id="ARBA00022692"/>
    </source>
</evidence>
<dbReference type="Gene3D" id="1.10.3720.10">
    <property type="entry name" value="MetI-like"/>
    <property type="match status" value="2"/>
</dbReference>
<evidence type="ECO:0000259" key="8">
    <source>
        <dbReference type="PROSITE" id="PS50928"/>
    </source>
</evidence>
<evidence type="ECO:0000256" key="6">
    <source>
        <dbReference type="ARBA" id="ARBA00023136"/>
    </source>
</evidence>
<feature type="transmembrane region" description="Helical" evidence="7">
    <location>
        <begin position="74"/>
        <end position="96"/>
    </location>
</feature>
<dbReference type="InterPro" id="IPR005769">
    <property type="entry name" value="PhnE/PtxC"/>
</dbReference>
<feature type="transmembrane region" description="Helical" evidence="7">
    <location>
        <begin position="454"/>
        <end position="473"/>
    </location>
</feature>
<evidence type="ECO:0000256" key="7">
    <source>
        <dbReference type="RuleBase" id="RU363032"/>
    </source>
</evidence>
<dbReference type="PANTHER" id="PTHR30043:SF1">
    <property type="entry name" value="ABC TRANSPORT SYSTEM PERMEASE PROTEIN P69"/>
    <property type="match status" value="1"/>
</dbReference>
<reference evidence="9 10" key="1">
    <citation type="submission" date="2024-09" db="EMBL/GenBank/DDBJ databases">
        <title>Aeromonas strains Genome sequencing and assembly.</title>
        <authorList>
            <person name="Hu X."/>
            <person name="Tang B."/>
        </authorList>
    </citation>
    <scope>NUCLEOTIDE SEQUENCE [LARGE SCALE GENOMIC DNA]</scope>
    <source>
        <strain evidence="9 10">NB23SCDHY001</strain>
    </source>
</reference>
<dbReference type="NCBIfam" id="TIGR01097">
    <property type="entry name" value="PhnE"/>
    <property type="match status" value="1"/>
</dbReference>
<sequence>MLALPLALRRPLRHPWPWLLLLALYGLWQDAASWRALLDPASWRQMGNFAAHSWPPRLDQDFLALTLRASLESLAVATLGLFGALLLGVPFALLGSRALSLSRIGALPAPLRNGLRALCRLVAILLRSLPELIWALLFVRLSGLGPMAAILAISVSYGGMLAKVYNEIMESGALQPARALLLGGAGRLQALCYGVLPAVRQELLSYTVYRWECALRASVIMGFVGAGGLGQQLELSLRMFAGGEVATLLLAFVVLVVLADGLSAWLRRSRAPGLLLCALLLLASLGAFTLLDWRSLSLSLGGMGRFLAEFLQPDWSAPFLKLVAAGLVDTLQMALLSTLLSALLAMPLAVLARQIWPLRLLFNLLRSVPELIFASLLVIAVGLGPVAGVLALTLHTTGVLARLFVETLENADQAPRRALQLAGAGRLASFWYGLLPMVWQQWLAYGLYRGEMNLRAATILGVVGAGGLGQQLYVSLSLFRYDQAATLILAILLLVWLAEELSRRTRLPSVSRPQRDCQV</sequence>
<dbReference type="RefSeq" id="WP_408791640.1">
    <property type="nucleotide sequence ID" value="NZ_JBGXBU010000009.1"/>
</dbReference>
<feature type="transmembrane region" description="Helical" evidence="7">
    <location>
        <begin position="143"/>
        <end position="162"/>
    </location>
</feature>
<keyword evidence="2 7" id="KW-0813">Transport</keyword>
<feature type="transmembrane region" description="Helical" evidence="7">
    <location>
        <begin position="117"/>
        <end position="137"/>
    </location>
</feature>
<evidence type="ECO:0000256" key="1">
    <source>
        <dbReference type="ARBA" id="ARBA00004651"/>
    </source>
</evidence>
<evidence type="ECO:0000256" key="5">
    <source>
        <dbReference type="ARBA" id="ARBA00022989"/>
    </source>
</evidence>
<evidence type="ECO:0000313" key="10">
    <source>
        <dbReference type="Proteomes" id="UP001630969"/>
    </source>
</evidence>
<name>A0ABW9GXD1_9GAMM</name>
<feature type="transmembrane region" description="Helical" evidence="7">
    <location>
        <begin position="245"/>
        <end position="266"/>
    </location>
</feature>
<dbReference type="InterPro" id="IPR000515">
    <property type="entry name" value="MetI-like"/>
</dbReference>
<evidence type="ECO:0000313" key="9">
    <source>
        <dbReference type="EMBL" id="MFM4894516.1"/>
    </source>
</evidence>
<comment type="similarity">
    <text evidence="7">Belongs to the binding-protein-dependent transport system permease family.</text>
</comment>
<feature type="transmembrane region" description="Helical" evidence="7">
    <location>
        <begin position="371"/>
        <end position="394"/>
    </location>
</feature>
<dbReference type="PANTHER" id="PTHR30043">
    <property type="entry name" value="PHOSPHONATES TRANSPORT SYSTEM PERMEASE PROTEIN"/>
    <property type="match status" value="1"/>
</dbReference>
<feature type="domain" description="ABC transmembrane type-1" evidence="8">
    <location>
        <begin position="327"/>
        <end position="502"/>
    </location>
</feature>
<feature type="transmembrane region" description="Helical" evidence="7">
    <location>
        <begin position="213"/>
        <end position="233"/>
    </location>
</feature>
<dbReference type="Proteomes" id="UP001630969">
    <property type="component" value="Unassembled WGS sequence"/>
</dbReference>
<dbReference type="PROSITE" id="PS50928">
    <property type="entry name" value="ABC_TM1"/>
    <property type="match status" value="2"/>
</dbReference>